<name>N1MFN8_9SPHN</name>
<comment type="caution">
    <text evidence="1">The sequence shown here is derived from an EMBL/GenBank/DDBJ whole genome shotgun (WGS) entry which is preliminary data.</text>
</comment>
<dbReference type="AlphaFoldDB" id="N1MFN8"/>
<keyword evidence="2" id="KW-1185">Reference proteome</keyword>
<protein>
    <submittedName>
        <fullName evidence="1">Uncharacterized protein</fullName>
    </submittedName>
</protein>
<dbReference type="EMBL" id="CAVK010000007">
    <property type="protein sequence ID" value="CCW15771.1"/>
    <property type="molecule type" value="Genomic_DNA"/>
</dbReference>
<gene>
    <name evidence="1" type="ORF">EBBID32_990</name>
</gene>
<accession>N1MFN8</accession>
<reference evidence="1 2" key="1">
    <citation type="submission" date="2013-03" db="EMBL/GenBank/DDBJ databases">
        <authorList>
            <person name="Le V."/>
        </authorList>
    </citation>
    <scope>NUCLEOTIDE SEQUENCE [LARGE SCALE GENOMIC DNA]</scope>
    <source>
        <strain evidence="1 2">BiD32</strain>
    </source>
</reference>
<reference evidence="2" key="2">
    <citation type="submission" date="2013-04" db="EMBL/GenBank/DDBJ databases">
        <title>Bisphenol A degrading Sphingobium sp. strain BiD32.</title>
        <authorList>
            <person name="Nielsen J.L."/>
            <person name="Zhou N.A."/>
            <person name="Kjeldal H."/>
        </authorList>
    </citation>
    <scope>NUCLEOTIDE SEQUENCE [LARGE SCALE GENOMIC DNA]</scope>
    <source>
        <strain evidence="2">BiD32</strain>
    </source>
</reference>
<sequence>MDADQALDQAHAILALLASAFQVDQEADRLLSIAQMKGEMADGRESCFRELSGELFHDALSGVSTLLAAYKHVREEDRARRSKEA</sequence>
<dbReference type="Proteomes" id="UP000013201">
    <property type="component" value="Unassembled WGS sequence"/>
</dbReference>
<organism evidence="1 2">
    <name type="scientific">Sphingobium indicum BiD32</name>
    <dbReference type="NCBI Taxonomy" id="1301087"/>
    <lineage>
        <taxon>Bacteria</taxon>
        <taxon>Pseudomonadati</taxon>
        <taxon>Pseudomonadota</taxon>
        <taxon>Alphaproteobacteria</taxon>
        <taxon>Sphingomonadales</taxon>
        <taxon>Sphingomonadaceae</taxon>
        <taxon>Sphingobium</taxon>
    </lineage>
</organism>
<proteinExistence type="predicted"/>
<evidence type="ECO:0000313" key="1">
    <source>
        <dbReference type="EMBL" id="CCW15771.1"/>
    </source>
</evidence>
<evidence type="ECO:0000313" key="2">
    <source>
        <dbReference type="Proteomes" id="UP000013201"/>
    </source>
</evidence>